<keyword evidence="5" id="KW-0460">Magnesium</keyword>
<evidence type="ECO:0000256" key="2">
    <source>
        <dbReference type="ARBA" id="ARBA00001946"/>
    </source>
</evidence>
<dbReference type="InterPro" id="IPR000086">
    <property type="entry name" value="NUDIX_hydrolase_dom"/>
</dbReference>
<accession>A0AAW1Q1W0</accession>
<dbReference type="Proteomes" id="UP001438707">
    <property type="component" value="Unassembled WGS sequence"/>
</dbReference>
<organism evidence="8 9">
    <name type="scientific">Apatococcus lobatus</name>
    <dbReference type="NCBI Taxonomy" id="904363"/>
    <lineage>
        <taxon>Eukaryota</taxon>
        <taxon>Viridiplantae</taxon>
        <taxon>Chlorophyta</taxon>
        <taxon>core chlorophytes</taxon>
        <taxon>Trebouxiophyceae</taxon>
        <taxon>Chlorellales</taxon>
        <taxon>Chlorellaceae</taxon>
        <taxon>Apatococcus</taxon>
    </lineage>
</organism>
<evidence type="ECO:0000256" key="3">
    <source>
        <dbReference type="ARBA" id="ARBA00022723"/>
    </source>
</evidence>
<evidence type="ECO:0000256" key="5">
    <source>
        <dbReference type="ARBA" id="ARBA00022842"/>
    </source>
</evidence>
<comment type="caution">
    <text evidence="8">The sequence shown here is derived from an EMBL/GenBank/DDBJ whole genome shotgun (WGS) entry which is preliminary data.</text>
</comment>
<feature type="domain" description="Nudix hydrolase" evidence="7">
    <location>
        <begin position="23"/>
        <end position="156"/>
    </location>
</feature>
<dbReference type="NCBIfam" id="NF007980">
    <property type="entry name" value="PRK10707.1"/>
    <property type="match status" value="1"/>
</dbReference>
<dbReference type="PROSITE" id="PS51462">
    <property type="entry name" value="NUDIX"/>
    <property type="match status" value="1"/>
</dbReference>
<dbReference type="GO" id="GO:0010945">
    <property type="term" value="F:coenzyme A diphosphatase activity"/>
    <property type="evidence" value="ECO:0007669"/>
    <property type="project" value="InterPro"/>
</dbReference>
<evidence type="ECO:0000313" key="8">
    <source>
        <dbReference type="EMBL" id="KAK9816273.1"/>
    </source>
</evidence>
<keyword evidence="9" id="KW-1185">Reference proteome</keyword>
<gene>
    <name evidence="8" type="ORF">WJX74_005734</name>
</gene>
<evidence type="ECO:0000313" key="9">
    <source>
        <dbReference type="Proteomes" id="UP001438707"/>
    </source>
</evidence>
<dbReference type="SUPFAM" id="SSF55811">
    <property type="entry name" value="Nudix"/>
    <property type="match status" value="1"/>
</dbReference>
<sequence>MCNLDLFVSRLTSFSEANLKPVADRAAAVLMLLEEADGAVHITLTQRSGSVRTHQGEVCLPGGKRDPADRSNVATALREANEEIGLDPENVRIIGCLQPFLSRHMLSVTPVVGILTQFQDFCPSAAEVAVVFRIPLALVLEEHTRHIWRDLQWELPGSLAPAWHRVHYFDIEGQNVWGLTAAMLIELAEQGFRRQAAFQVNIPEIQPDRPLIVEGGQLSQAAASQTFQMVRM</sequence>
<name>A0AAW1Q1W0_9CHLO</name>
<dbReference type="InterPro" id="IPR015797">
    <property type="entry name" value="NUDIX_hydrolase-like_dom_sf"/>
</dbReference>
<reference evidence="8 9" key="1">
    <citation type="journal article" date="2024" name="Nat. Commun.">
        <title>Phylogenomics reveals the evolutionary origins of lichenization in chlorophyte algae.</title>
        <authorList>
            <person name="Puginier C."/>
            <person name="Libourel C."/>
            <person name="Otte J."/>
            <person name="Skaloud P."/>
            <person name="Haon M."/>
            <person name="Grisel S."/>
            <person name="Petersen M."/>
            <person name="Berrin J.G."/>
            <person name="Delaux P.M."/>
            <person name="Dal Grande F."/>
            <person name="Keller J."/>
        </authorList>
    </citation>
    <scope>NUCLEOTIDE SEQUENCE [LARGE SCALE GENOMIC DNA]</scope>
    <source>
        <strain evidence="8 9">SAG 2145</strain>
    </source>
</reference>
<proteinExistence type="predicted"/>
<dbReference type="EMBL" id="JALJOS010000082">
    <property type="protein sequence ID" value="KAK9816273.1"/>
    <property type="molecule type" value="Genomic_DNA"/>
</dbReference>
<dbReference type="PANTHER" id="PTHR12992:SF24">
    <property type="entry name" value="PEROXISOMAL COENZYME A DIPHOSPHATASE NUDT7"/>
    <property type="match status" value="1"/>
</dbReference>
<dbReference type="GO" id="GO:0015938">
    <property type="term" value="P:coenzyme A catabolic process"/>
    <property type="evidence" value="ECO:0007669"/>
    <property type="project" value="TreeGrafter"/>
</dbReference>
<dbReference type="InterPro" id="IPR045121">
    <property type="entry name" value="CoAse"/>
</dbReference>
<dbReference type="GO" id="GO:0046872">
    <property type="term" value="F:metal ion binding"/>
    <property type="evidence" value="ECO:0007669"/>
    <property type="project" value="UniProtKB-KW"/>
</dbReference>
<dbReference type="AlphaFoldDB" id="A0AAW1Q1W0"/>
<evidence type="ECO:0000256" key="4">
    <source>
        <dbReference type="ARBA" id="ARBA00022801"/>
    </source>
</evidence>
<dbReference type="PANTHER" id="PTHR12992">
    <property type="entry name" value="NUDIX HYDROLASE"/>
    <property type="match status" value="1"/>
</dbReference>
<keyword evidence="6" id="KW-0464">Manganese</keyword>
<evidence type="ECO:0000256" key="6">
    <source>
        <dbReference type="ARBA" id="ARBA00023211"/>
    </source>
</evidence>
<keyword evidence="3" id="KW-0479">Metal-binding</keyword>
<dbReference type="Gene3D" id="3.90.79.10">
    <property type="entry name" value="Nucleoside Triphosphate Pyrophosphohydrolase"/>
    <property type="match status" value="1"/>
</dbReference>
<dbReference type="CDD" id="cd03426">
    <property type="entry name" value="NUDIX_CoAse_Nudt7"/>
    <property type="match status" value="1"/>
</dbReference>
<comment type="cofactor">
    <cofactor evidence="2">
        <name>Mg(2+)</name>
        <dbReference type="ChEBI" id="CHEBI:18420"/>
    </cofactor>
</comment>
<protein>
    <recommendedName>
        <fullName evidence="7">Nudix hydrolase domain-containing protein</fullName>
    </recommendedName>
</protein>
<dbReference type="Pfam" id="PF00293">
    <property type="entry name" value="NUDIX"/>
    <property type="match status" value="1"/>
</dbReference>
<evidence type="ECO:0000259" key="7">
    <source>
        <dbReference type="PROSITE" id="PS51462"/>
    </source>
</evidence>
<evidence type="ECO:0000256" key="1">
    <source>
        <dbReference type="ARBA" id="ARBA00001936"/>
    </source>
</evidence>
<keyword evidence="4" id="KW-0378">Hydrolase</keyword>
<comment type="cofactor">
    <cofactor evidence="1">
        <name>Mn(2+)</name>
        <dbReference type="ChEBI" id="CHEBI:29035"/>
    </cofactor>
</comment>